<feature type="domain" description="Phage-Barnase-EndoU-ColicinE5/D-RelE like nuclease 4" evidence="1">
    <location>
        <begin position="48"/>
        <end position="194"/>
    </location>
</feature>
<dbReference type="Proteomes" id="UP001597262">
    <property type="component" value="Unassembled WGS sequence"/>
</dbReference>
<evidence type="ECO:0000313" key="2">
    <source>
        <dbReference type="EMBL" id="MFD1179711.1"/>
    </source>
</evidence>
<dbReference type="Pfam" id="PF18813">
    <property type="entry name" value="PBECR4"/>
    <property type="match status" value="1"/>
</dbReference>
<gene>
    <name evidence="2" type="ORF">ACFQ3W_25890</name>
</gene>
<accession>A0ABW3S6R1</accession>
<dbReference type="EMBL" id="JBHTLM010000040">
    <property type="protein sequence ID" value="MFD1179711.1"/>
    <property type="molecule type" value="Genomic_DNA"/>
</dbReference>
<sequence>MSLPKLLMWIGLERIKADSFVYRGNGMPLSIQDLLTIQKMPSTDEISLQTIAMFYEEHLCNRQFYYELKHRQKILRLRFKQGDLCHLLGVHYVLRGSQYAGESGFQKLKKGIITFDSLMQANVGGFREVQFRMLYFPFIYQLIHGPTMVINDPHEPNRVQAMFTFYNKYTERYVELKLRPEDKINPIFFIPVSFGDQRKIKPRTKVEIINQKILDYDDGYSLDT</sequence>
<proteinExistence type="predicted"/>
<dbReference type="InterPro" id="IPR041420">
    <property type="entry name" value="PBECR4"/>
</dbReference>
<keyword evidence="3" id="KW-1185">Reference proteome</keyword>
<name>A0ABW3S6R1_9BACL</name>
<protein>
    <submittedName>
        <fullName evidence="2">PBECR4 domain-containing protein</fullName>
    </submittedName>
</protein>
<comment type="caution">
    <text evidence="2">The sequence shown here is derived from an EMBL/GenBank/DDBJ whole genome shotgun (WGS) entry which is preliminary data.</text>
</comment>
<evidence type="ECO:0000313" key="3">
    <source>
        <dbReference type="Proteomes" id="UP001597262"/>
    </source>
</evidence>
<evidence type="ECO:0000259" key="1">
    <source>
        <dbReference type="Pfam" id="PF18813"/>
    </source>
</evidence>
<organism evidence="2 3">
    <name type="scientific">Paenibacillus puldeungensis</name>
    <dbReference type="NCBI Taxonomy" id="696536"/>
    <lineage>
        <taxon>Bacteria</taxon>
        <taxon>Bacillati</taxon>
        <taxon>Bacillota</taxon>
        <taxon>Bacilli</taxon>
        <taxon>Bacillales</taxon>
        <taxon>Paenibacillaceae</taxon>
        <taxon>Paenibacillus</taxon>
    </lineage>
</organism>
<reference evidence="3" key="1">
    <citation type="journal article" date="2019" name="Int. J. Syst. Evol. Microbiol.">
        <title>The Global Catalogue of Microorganisms (GCM) 10K type strain sequencing project: providing services to taxonomists for standard genome sequencing and annotation.</title>
        <authorList>
            <consortium name="The Broad Institute Genomics Platform"/>
            <consortium name="The Broad Institute Genome Sequencing Center for Infectious Disease"/>
            <person name="Wu L."/>
            <person name="Ma J."/>
        </authorList>
    </citation>
    <scope>NUCLEOTIDE SEQUENCE [LARGE SCALE GENOMIC DNA]</scope>
    <source>
        <strain evidence="3">CCUG 59189</strain>
    </source>
</reference>
<dbReference type="RefSeq" id="WP_379322133.1">
    <property type="nucleotide sequence ID" value="NZ_JBHTLM010000040.1"/>
</dbReference>